<accession>A0A0F6T1C1</accession>
<dbReference type="InterPro" id="IPR027417">
    <property type="entry name" value="P-loop_NTPase"/>
</dbReference>
<keyword evidence="2" id="KW-0067">ATP-binding</keyword>
<dbReference type="EMBL" id="KP706797">
    <property type="protein sequence ID" value="AKD28054.1"/>
    <property type="molecule type" value="Genomic_DNA"/>
</dbReference>
<organism evidence="2">
    <name type="scientific">Glypta fumiferanae</name>
    <dbReference type="NCBI Taxonomy" id="389681"/>
    <lineage>
        <taxon>Eukaryota</taxon>
        <taxon>Metazoa</taxon>
        <taxon>Ecdysozoa</taxon>
        <taxon>Arthropoda</taxon>
        <taxon>Hexapoda</taxon>
        <taxon>Insecta</taxon>
        <taxon>Pterygota</taxon>
        <taxon>Neoptera</taxon>
        <taxon>Endopterygota</taxon>
        <taxon>Hymenoptera</taxon>
        <taxon>Apocrita</taxon>
        <taxon>Ichneumonoidea</taxon>
        <taxon>Ichneumonidae</taxon>
        <taxon>Banchinae</taxon>
        <taxon>Glypta</taxon>
    </lineage>
</organism>
<dbReference type="Pfam" id="PF00271">
    <property type="entry name" value="Helicase_C"/>
    <property type="match status" value="1"/>
</dbReference>
<sequence length="1012" mass="115556">MDQAEVRVSNASDIDENACEDTEKTLRDSSDECLIKLYQCFNHSKLFLVHPTGSGKSRKSAQFFCFALQRGLIDSVLCLVTRENLEKSLRQEFDHILRPLRLERRVTIMKNYNLAKILGTTNNCIQQRWSNAGIFLDEMHNLLPRTVINRPSSHGKSPGVITSKKKPIGCSASKVGGKNICKLERLKLFEKFISNKLCVLASATPLFTDAMKELKAIARFTSGQSIDDEDKLIEYFASRMSFPSRDLYAKYPCSLRFAARANIHHAERLIDITLNDFNQELYFPFYRVLSDEDKINVAMLKIIEIARLGKKQFIHVFYLNNFQALQERLNAMSIRHSTISTKTKPAILHRTIEEFNWSSSSILLTTTIFSEGHGLRNVDYVHLIDPCHQYGSTSTIQALGRSARLGSHSQETVVTVYMYAKTRESTAIACQEPSLFASAYASEDLTRRGNLDIRSLRRSHLRSRSAGFVHRKLDLQKILCAEHKENTIRLTLRLIVTKQDELLKCCLKYENMLNEVENFRQCLTRKNDEWTLLSVLTDIIHDTDTVESNAPTTASSLTQLSATTKKHAGRLVNRNINRTINERHPTNLYDFLDECAVPRLSVNDNAEASPLGNVCTLINNCVLRTSNEIYDLSHIQLSECLIDRKNVHNVLRNIRITLTGLYSDILNKWHANDGEKAATYESYALTNILGLMHNSADGLPLVFHANNLKVPCYYRIKYMNLKKTEFGRPFELLKRLVKDTNARKYKFIHTSSVGYVIGNRSEAITICRDIHGPLKPYGNHCCCNVKQLDDHNDDTDEDEDDECEDLSTTTYMRLLERVADQFHHFVYNDSALHETIEANLRSMIQKCKNYGARDMKKSKPSIVKDQNHDCNRNFRDNVIQILEKLCAGGQGLLMISQSEGSLIEHRVVIRGHTQDSCPNGNIGSSERSSLYSLQWLSAKLKSVLKMTLNVIEILQPRYIDITTVDVLRKLCAEMHGEGYEKNCVCSTSTTDRVEYARLFRLTAIDCKRWVTY</sequence>
<dbReference type="GO" id="GO:0016787">
    <property type="term" value="F:hydrolase activity"/>
    <property type="evidence" value="ECO:0007669"/>
    <property type="project" value="InterPro"/>
</dbReference>
<name>A0A0F6T1C1_9HYME</name>
<dbReference type="GO" id="GO:0005524">
    <property type="term" value="F:ATP binding"/>
    <property type="evidence" value="ECO:0007669"/>
    <property type="project" value="InterPro"/>
</dbReference>
<dbReference type="InterPro" id="IPR001650">
    <property type="entry name" value="Helicase_C-like"/>
</dbReference>
<evidence type="ECO:0000259" key="1">
    <source>
        <dbReference type="PROSITE" id="PS51194"/>
    </source>
</evidence>
<gene>
    <name evidence="2" type="primary">helicase</name>
</gene>
<dbReference type="SUPFAM" id="SSF52540">
    <property type="entry name" value="P-loop containing nucleoside triphosphate hydrolases"/>
    <property type="match status" value="1"/>
</dbReference>
<feature type="domain" description="Helicase C-terminal" evidence="1">
    <location>
        <begin position="291"/>
        <end position="476"/>
    </location>
</feature>
<dbReference type="Pfam" id="PF04851">
    <property type="entry name" value="ResIII"/>
    <property type="match status" value="1"/>
</dbReference>
<dbReference type="AlphaFoldDB" id="A0A0F6T1C1"/>
<reference evidence="2" key="1">
    <citation type="journal article" date="2015" name="J. Virol.">
        <title>Genomic and Proteomic Analyses Indicate that Banchine and Campoplegine Polydnaviruses Have Similar, if Not Identical, Viral Ancestors.</title>
        <authorList>
            <person name="Beliveau C."/>
            <person name="Cohen A."/>
            <person name="Stewart D."/>
            <person name="Periquet G."/>
            <person name="Djoumad A."/>
            <person name="Kuhn L."/>
            <person name="Stoltz D."/>
            <person name="Volkoff A.-N."/>
            <person name="Herniou E."/>
            <person name="Drezen J.-M."/>
            <person name="Cusson M."/>
        </authorList>
    </citation>
    <scope>NUCLEOTIDE SEQUENCE</scope>
</reference>
<keyword evidence="2" id="KW-0347">Helicase</keyword>
<evidence type="ECO:0000313" key="2">
    <source>
        <dbReference type="EMBL" id="AKD28054.1"/>
    </source>
</evidence>
<dbReference type="GO" id="GO:0004386">
    <property type="term" value="F:helicase activity"/>
    <property type="evidence" value="ECO:0007669"/>
    <property type="project" value="UniProtKB-KW"/>
</dbReference>
<keyword evidence="2" id="KW-0547">Nucleotide-binding</keyword>
<dbReference type="GO" id="GO:0003677">
    <property type="term" value="F:DNA binding"/>
    <property type="evidence" value="ECO:0007669"/>
    <property type="project" value="InterPro"/>
</dbReference>
<protein>
    <submittedName>
        <fullName evidence="2">Helicase domain</fullName>
    </submittedName>
</protein>
<dbReference type="InterPro" id="IPR006935">
    <property type="entry name" value="Helicase/UvrB_N"/>
</dbReference>
<proteinExistence type="predicted"/>
<dbReference type="Gene3D" id="3.40.50.300">
    <property type="entry name" value="P-loop containing nucleotide triphosphate hydrolases"/>
    <property type="match status" value="1"/>
</dbReference>
<dbReference type="SMART" id="SM00490">
    <property type="entry name" value="HELICc"/>
    <property type="match status" value="1"/>
</dbReference>
<keyword evidence="2" id="KW-0378">Hydrolase</keyword>
<dbReference type="PROSITE" id="PS51194">
    <property type="entry name" value="HELICASE_CTER"/>
    <property type="match status" value="1"/>
</dbReference>